<dbReference type="EMBL" id="QKKF02019844">
    <property type="protein sequence ID" value="RZF39593.1"/>
    <property type="molecule type" value="Genomic_DNA"/>
</dbReference>
<reference evidence="3 4" key="1">
    <citation type="journal article" date="2017" name="Gigascience">
        <title>Genome sequence of the small brown planthopper, Laodelphax striatellus.</title>
        <authorList>
            <person name="Zhu J."/>
            <person name="Jiang F."/>
            <person name="Wang X."/>
            <person name="Yang P."/>
            <person name="Bao Y."/>
            <person name="Zhao W."/>
            <person name="Wang W."/>
            <person name="Lu H."/>
            <person name="Wang Q."/>
            <person name="Cui N."/>
            <person name="Li J."/>
            <person name="Chen X."/>
            <person name="Luo L."/>
            <person name="Yu J."/>
            <person name="Kang L."/>
            <person name="Cui F."/>
        </authorList>
    </citation>
    <scope>NUCLEOTIDE SEQUENCE [LARGE SCALE GENOMIC DNA]</scope>
    <source>
        <strain evidence="3">Lst14</strain>
    </source>
</reference>
<evidence type="ECO:0000256" key="1">
    <source>
        <dbReference type="SAM" id="Phobius"/>
    </source>
</evidence>
<dbReference type="SUPFAM" id="SSF57501">
    <property type="entry name" value="Cystine-knot cytokines"/>
    <property type="match status" value="1"/>
</dbReference>
<protein>
    <recommendedName>
        <fullName evidence="2">Platelet-derived growth factor (PDGF) family profile domain-containing protein</fullName>
    </recommendedName>
</protein>
<organism evidence="3 4">
    <name type="scientific">Laodelphax striatellus</name>
    <name type="common">Small brown planthopper</name>
    <name type="synonym">Delphax striatella</name>
    <dbReference type="NCBI Taxonomy" id="195883"/>
    <lineage>
        <taxon>Eukaryota</taxon>
        <taxon>Metazoa</taxon>
        <taxon>Ecdysozoa</taxon>
        <taxon>Arthropoda</taxon>
        <taxon>Hexapoda</taxon>
        <taxon>Insecta</taxon>
        <taxon>Pterygota</taxon>
        <taxon>Neoptera</taxon>
        <taxon>Paraneoptera</taxon>
        <taxon>Hemiptera</taxon>
        <taxon>Auchenorrhyncha</taxon>
        <taxon>Fulgoroidea</taxon>
        <taxon>Delphacidae</taxon>
        <taxon>Criomorphinae</taxon>
        <taxon>Laodelphax</taxon>
    </lineage>
</organism>
<dbReference type="SMR" id="A0A482X1G8"/>
<evidence type="ECO:0000313" key="3">
    <source>
        <dbReference type="EMBL" id="RZF39593.1"/>
    </source>
</evidence>
<name>A0A482X1G8_LAOST</name>
<dbReference type="OrthoDB" id="7659262at2759"/>
<keyword evidence="1" id="KW-0472">Membrane</keyword>
<dbReference type="PROSITE" id="PS50278">
    <property type="entry name" value="PDGF_2"/>
    <property type="match status" value="1"/>
</dbReference>
<dbReference type="PANTHER" id="PTHR21719:SF1">
    <property type="entry name" value="FI06402P-RELATED"/>
    <property type="match status" value="1"/>
</dbReference>
<accession>A0A482X1G8</accession>
<evidence type="ECO:0000313" key="4">
    <source>
        <dbReference type="Proteomes" id="UP000291343"/>
    </source>
</evidence>
<dbReference type="Proteomes" id="UP000291343">
    <property type="component" value="Unassembled WGS sequence"/>
</dbReference>
<proteinExistence type="predicted"/>
<keyword evidence="1" id="KW-1133">Transmembrane helix</keyword>
<dbReference type="GO" id="GO:0016020">
    <property type="term" value="C:membrane"/>
    <property type="evidence" value="ECO:0007669"/>
    <property type="project" value="InterPro"/>
</dbReference>
<dbReference type="PANTHER" id="PTHR21719">
    <property type="entry name" value="FI06402P-RELATED"/>
    <property type="match status" value="1"/>
</dbReference>
<evidence type="ECO:0000259" key="2">
    <source>
        <dbReference type="PROSITE" id="PS50278"/>
    </source>
</evidence>
<dbReference type="InterPro" id="IPR029034">
    <property type="entry name" value="Cystine-knot_cytokine"/>
</dbReference>
<dbReference type="AlphaFoldDB" id="A0A482X1G8"/>
<comment type="caution">
    <text evidence="3">The sequence shown here is derived from an EMBL/GenBank/DDBJ whole genome shotgun (WGS) entry which is preliminary data.</text>
</comment>
<dbReference type="InParanoid" id="A0A482X1G8"/>
<dbReference type="GO" id="GO:0008083">
    <property type="term" value="F:growth factor activity"/>
    <property type="evidence" value="ECO:0007669"/>
    <property type="project" value="InterPro"/>
</dbReference>
<dbReference type="InterPro" id="IPR000072">
    <property type="entry name" value="PDGF/VEGF_dom"/>
</dbReference>
<sequence>MAAYKKHDSWSRRPVSQLVSEGKVVRLVVSRIMRWLCVVCALACLATSMQGARRRFISHKQNFNQSAEFRCHRPDRRAISVRDIHQIPKQNRIVIPPYVVLQRCDSQSGCCPDPACCAPKHKRRLTVEFEFAQRQPQGRTEHGWQNVTLEEHIECACIPCQYLRHIT</sequence>
<feature type="domain" description="Platelet-derived growth factor (PDGF) family profile" evidence="2">
    <location>
        <begin position="91"/>
        <end position="162"/>
    </location>
</feature>
<feature type="transmembrane region" description="Helical" evidence="1">
    <location>
        <begin position="32"/>
        <end position="52"/>
    </location>
</feature>
<dbReference type="Gene3D" id="2.10.90.10">
    <property type="entry name" value="Cystine-knot cytokines"/>
    <property type="match status" value="1"/>
</dbReference>
<gene>
    <name evidence="3" type="ORF">LSTR_LSTR001114</name>
</gene>
<dbReference type="GO" id="GO:0035099">
    <property type="term" value="P:hemocyte migration"/>
    <property type="evidence" value="ECO:0007669"/>
    <property type="project" value="TreeGrafter"/>
</dbReference>
<keyword evidence="4" id="KW-1185">Reference proteome</keyword>
<keyword evidence="1" id="KW-0812">Transmembrane</keyword>